<organism evidence="1 2">
    <name type="scientific">Hungatella hathewayi</name>
    <dbReference type="NCBI Taxonomy" id="154046"/>
    <lineage>
        <taxon>Bacteria</taxon>
        <taxon>Bacillati</taxon>
        <taxon>Bacillota</taxon>
        <taxon>Clostridia</taxon>
        <taxon>Lachnospirales</taxon>
        <taxon>Lachnospiraceae</taxon>
        <taxon>Hungatella</taxon>
    </lineage>
</organism>
<evidence type="ECO:0000313" key="2">
    <source>
        <dbReference type="Proteomes" id="UP000263014"/>
    </source>
</evidence>
<gene>
    <name evidence="1" type="ORF">DXD79_20610</name>
</gene>
<evidence type="ECO:0008006" key="3">
    <source>
        <dbReference type="Google" id="ProtNLM"/>
    </source>
</evidence>
<reference evidence="1 2" key="1">
    <citation type="submission" date="2018-08" db="EMBL/GenBank/DDBJ databases">
        <title>A genome reference for cultivated species of the human gut microbiota.</title>
        <authorList>
            <person name="Zou Y."/>
            <person name="Xue W."/>
            <person name="Luo G."/>
        </authorList>
    </citation>
    <scope>NUCLEOTIDE SEQUENCE [LARGE SCALE GENOMIC DNA]</scope>
    <source>
        <strain evidence="1 2">TM09-12</strain>
    </source>
</reference>
<dbReference type="AlphaFoldDB" id="A0A374P5N1"/>
<accession>A0A374P5N1</accession>
<sequence>MNKKLIIVILLISVVFCGCNYKRDKSEIEKIVSDFYITDYSYEETTEKYADDGSLILRLVYEGEVFQKPYKEHKKVISCDNFNRTANKQLNEIYFQGSDKAVTTYISTDDGWTKQLTTRNYPYGYAESISFSKIPDETFSTDHVDVYIGEYTVLLSSKNSSFQKLSATVTQKYYVDKDNKVLTKIETDLTDLNRMRDTINYISVNGYSLEEAQKKVALDNEIKEINILNITKYGDPDDFQIPDIQEY</sequence>
<comment type="caution">
    <text evidence="1">The sequence shown here is derived from an EMBL/GenBank/DDBJ whole genome shotgun (WGS) entry which is preliminary data.</text>
</comment>
<protein>
    <recommendedName>
        <fullName evidence="3">Lipoprotein</fullName>
    </recommendedName>
</protein>
<dbReference type="RefSeq" id="WP_117632290.1">
    <property type="nucleotide sequence ID" value="NZ_QSON01000010.1"/>
</dbReference>
<dbReference type="EMBL" id="QSON01000010">
    <property type="protein sequence ID" value="RGJ00894.1"/>
    <property type="molecule type" value="Genomic_DNA"/>
</dbReference>
<evidence type="ECO:0000313" key="1">
    <source>
        <dbReference type="EMBL" id="RGJ00894.1"/>
    </source>
</evidence>
<proteinExistence type="predicted"/>
<dbReference type="PROSITE" id="PS51257">
    <property type="entry name" value="PROKAR_LIPOPROTEIN"/>
    <property type="match status" value="1"/>
</dbReference>
<dbReference type="Proteomes" id="UP000263014">
    <property type="component" value="Unassembled WGS sequence"/>
</dbReference>
<name>A0A374P5N1_9FIRM</name>